<evidence type="ECO:0000256" key="3">
    <source>
        <dbReference type="ARBA" id="ARBA00022679"/>
    </source>
</evidence>
<dbReference type="PROSITE" id="PS00868">
    <property type="entry name" value="CYS_MET_METAB_PP"/>
    <property type="match status" value="1"/>
</dbReference>
<dbReference type="InterPro" id="IPR015421">
    <property type="entry name" value="PyrdxlP-dep_Trfase_major"/>
</dbReference>
<dbReference type="GO" id="GO:0003961">
    <property type="term" value="F:O-acetylhomoserine aminocarboxypropyltransferase activity"/>
    <property type="evidence" value="ECO:0007669"/>
    <property type="project" value="UniProtKB-EC"/>
</dbReference>
<dbReference type="Gene3D" id="3.40.640.10">
    <property type="entry name" value="Type I PLP-dependent aspartate aminotransferase-like (Major domain)"/>
    <property type="match status" value="1"/>
</dbReference>
<dbReference type="PANTHER" id="PTHR43797">
    <property type="entry name" value="HOMOCYSTEINE/CYSTEINE SYNTHASE"/>
    <property type="match status" value="1"/>
</dbReference>
<dbReference type="GO" id="GO:0030170">
    <property type="term" value="F:pyridoxal phosphate binding"/>
    <property type="evidence" value="ECO:0007669"/>
    <property type="project" value="InterPro"/>
</dbReference>
<comment type="caution">
    <text evidence="7">The sequence shown here is derived from an EMBL/GenBank/DDBJ whole genome shotgun (WGS) entry which is preliminary data.</text>
</comment>
<evidence type="ECO:0000313" key="7">
    <source>
        <dbReference type="EMBL" id="EMS78964.1"/>
    </source>
</evidence>
<dbReference type="FunFam" id="3.40.640.10:FF:000046">
    <property type="entry name" value="Cystathionine gamma-lyase"/>
    <property type="match status" value="1"/>
</dbReference>
<dbReference type="InterPro" id="IPR015422">
    <property type="entry name" value="PyrdxlP-dep_Trfase_small"/>
</dbReference>
<dbReference type="GO" id="GO:0005737">
    <property type="term" value="C:cytoplasm"/>
    <property type="evidence" value="ECO:0007669"/>
    <property type="project" value="TreeGrafter"/>
</dbReference>
<evidence type="ECO:0000256" key="4">
    <source>
        <dbReference type="ARBA" id="ARBA00022898"/>
    </source>
</evidence>
<keyword evidence="4 5" id="KW-0663">Pyridoxal phosphate</keyword>
<name>S0G0I3_9BACT</name>
<dbReference type="InterPro" id="IPR000277">
    <property type="entry name" value="Cys/Met-Metab_PyrdxlP-dep_enz"/>
</dbReference>
<dbReference type="PIRSF" id="PIRSF001434">
    <property type="entry name" value="CGS"/>
    <property type="match status" value="1"/>
</dbReference>
<dbReference type="InterPro" id="IPR015424">
    <property type="entry name" value="PyrdxlP-dep_Trfase"/>
</dbReference>
<dbReference type="Pfam" id="PF01053">
    <property type="entry name" value="Cys_Met_Meta_PP"/>
    <property type="match status" value="1"/>
</dbReference>
<dbReference type="GO" id="GO:0006535">
    <property type="term" value="P:cysteine biosynthetic process from serine"/>
    <property type="evidence" value="ECO:0007669"/>
    <property type="project" value="TreeGrafter"/>
</dbReference>
<dbReference type="OrthoDB" id="9805807at2"/>
<evidence type="ECO:0000256" key="2">
    <source>
        <dbReference type="ARBA" id="ARBA00009077"/>
    </source>
</evidence>
<proteinExistence type="inferred from homology"/>
<organism evidence="7 8">
    <name type="scientific">Desulfotignum phosphitoxidans DSM 13687</name>
    <dbReference type="NCBI Taxonomy" id="1286635"/>
    <lineage>
        <taxon>Bacteria</taxon>
        <taxon>Pseudomonadati</taxon>
        <taxon>Thermodesulfobacteriota</taxon>
        <taxon>Desulfobacteria</taxon>
        <taxon>Desulfobacterales</taxon>
        <taxon>Desulfobacteraceae</taxon>
        <taxon>Desulfotignum</taxon>
    </lineage>
</organism>
<evidence type="ECO:0000256" key="5">
    <source>
        <dbReference type="PIRSR" id="PIRSR001434-2"/>
    </source>
</evidence>
<sequence length="415" mass="45840">MNQPLHFDTRAIHEGIKDHDWEGATLPPIFQTAAHFHDTAADLGQTFAGERSDHIYMRLTNPTNRFLEERLASLESGQASVVTASGMAAISNACMTLLRAGDEFVASSSLFMSTYALFTNIFKKYGITVRLADPLNLEDIAAQITDKTRFIYMETITNPGMEIPDLKQIADLAHDKGVPLMVDNTLSSPWLCRPIELGADIVVHSTTKYFSGHGAALGGVVVDAGNFDWNTDRFADFAPFVEQKGNLAFLHRLFKEHHVNFGTTAAPFHSFLTVLGLSTMGVRMERHMTNAVQAATFLRDHPKVTWVNFVGFPDHPCHGMARKQFGGKGFGTMLTFGLADQDACFRLVDNLSLILNLANLGDCKTLIIHPYSSQYVSFPRELKDRLADPCLLRFSVGIEHIDDICGDLSAALETV</sequence>
<reference evidence="7 8" key="1">
    <citation type="journal article" date="2013" name="Genome Announc.">
        <title>Draft Genome Sequence of Desulfotignum phosphitoxidans DSM 13687 Strain FiPS-3.</title>
        <authorList>
            <person name="Poehlein A."/>
            <person name="Daniel R."/>
            <person name="Simeonova D.D."/>
        </authorList>
    </citation>
    <scope>NUCLEOTIDE SEQUENCE [LARGE SCALE GENOMIC DNA]</scope>
    <source>
        <strain evidence="7 8">DSM 13687</strain>
    </source>
</reference>
<dbReference type="PANTHER" id="PTHR43797:SF2">
    <property type="entry name" value="HOMOCYSTEINE_CYSTEINE SYNTHASE"/>
    <property type="match status" value="1"/>
</dbReference>
<keyword evidence="8" id="KW-1185">Reference proteome</keyword>
<gene>
    <name evidence="7" type="primary">metY</name>
    <name evidence="7" type="ORF">Dpo_6c01630</name>
</gene>
<comment type="similarity">
    <text evidence="2 6">Belongs to the trans-sulfuration enzymes family.</text>
</comment>
<dbReference type="Gene3D" id="3.90.1150.10">
    <property type="entry name" value="Aspartate Aminotransferase, domain 1"/>
    <property type="match status" value="1"/>
</dbReference>
<accession>S0G0I3</accession>
<comment type="cofactor">
    <cofactor evidence="1 6">
        <name>pyridoxal 5'-phosphate</name>
        <dbReference type="ChEBI" id="CHEBI:597326"/>
    </cofactor>
</comment>
<dbReference type="RefSeq" id="WP_006966804.1">
    <property type="nucleotide sequence ID" value="NZ_APJX01000006.1"/>
</dbReference>
<dbReference type="SUPFAM" id="SSF53383">
    <property type="entry name" value="PLP-dependent transferases"/>
    <property type="match status" value="1"/>
</dbReference>
<dbReference type="AlphaFoldDB" id="S0G0I3"/>
<dbReference type="PATRIC" id="fig|1286635.3.peg.3037"/>
<keyword evidence="3 7" id="KW-0808">Transferase</keyword>
<dbReference type="EC" id="2.5.1.49" evidence="7"/>
<dbReference type="GO" id="GO:0019346">
    <property type="term" value="P:transsulfuration"/>
    <property type="evidence" value="ECO:0007669"/>
    <property type="project" value="InterPro"/>
</dbReference>
<protein>
    <submittedName>
        <fullName evidence="7">O-acetylhomoserine aminocarboxypropyltransferase MetY</fullName>
        <ecNumber evidence="7">2.5.1.49</ecNumber>
    </submittedName>
</protein>
<dbReference type="InterPro" id="IPR054542">
    <property type="entry name" value="Cys_met_metab_PP"/>
</dbReference>
<evidence type="ECO:0000313" key="8">
    <source>
        <dbReference type="Proteomes" id="UP000014216"/>
    </source>
</evidence>
<evidence type="ECO:0000256" key="1">
    <source>
        <dbReference type="ARBA" id="ARBA00001933"/>
    </source>
</evidence>
<dbReference type="GO" id="GO:0071269">
    <property type="term" value="P:L-homocysteine biosynthetic process"/>
    <property type="evidence" value="ECO:0007669"/>
    <property type="project" value="TreeGrafter"/>
</dbReference>
<dbReference type="Proteomes" id="UP000014216">
    <property type="component" value="Unassembled WGS sequence"/>
</dbReference>
<dbReference type="CDD" id="cd00614">
    <property type="entry name" value="CGS_like"/>
    <property type="match status" value="1"/>
</dbReference>
<dbReference type="GO" id="GO:0004124">
    <property type="term" value="F:cysteine synthase activity"/>
    <property type="evidence" value="ECO:0007669"/>
    <property type="project" value="TreeGrafter"/>
</dbReference>
<evidence type="ECO:0000256" key="6">
    <source>
        <dbReference type="RuleBase" id="RU362118"/>
    </source>
</evidence>
<dbReference type="EMBL" id="APJX01000006">
    <property type="protein sequence ID" value="EMS78964.1"/>
    <property type="molecule type" value="Genomic_DNA"/>
</dbReference>
<dbReference type="InterPro" id="IPR006235">
    <property type="entry name" value="OAc-hSer/O-AcSer_sulfhydrylase"/>
</dbReference>
<feature type="modified residue" description="N6-(pyridoxal phosphate)lysine" evidence="5">
    <location>
        <position position="208"/>
    </location>
</feature>